<dbReference type="InterPro" id="IPR036890">
    <property type="entry name" value="HATPase_C_sf"/>
</dbReference>
<feature type="domain" description="Signal transduction histidine kinase internal region" evidence="2">
    <location>
        <begin position="142"/>
        <end position="220"/>
    </location>
</feature>
<feature type="transmembrane region" description="Helical" evidence="1">
    <location>
        <begin position="80"/>
        <end position="98"/>
    </location>
</feature>
<dbReference type="PANTHER" id="PTHR34220">
    <property type="entry name" value="SENSOR HISTIDINE KINASE YPDA"/>
    <property type="match status" value="1"/>
</dbReference>
<dbReference type="InterPro" id="IPR050640">
    <property type="entry name" value="Bact_2-comp_sensor_kinase"/>
</dbReference>
<proteinExistence type="predicted"/>
<sequence length="342" mass="39434">MEQNKPVMPDFRNFGVIFRALMLVHLGMLVYALAGMNAWSEWALRLTDAAFWVEPVLMGAMALLALCAPLLRRWPYRRSLMLVYALVMGWTLVIYQVFSSIMLDALRADLLQMQLLALMTTSFMMWHYQLWLKTLSPRLAEARLLALQARIRPHFFFNSLNAVLSLIRSQPRLAEQLLQNLSELFRVAMGNQSALSTLQREVELAQGYLEIEKVRLGERLHVEWHVDKMPGKASIPPLILQPLLENAVYHGIEPSIETGIIQINIFRSRNEVHIDIRNPMINHAVQRIGNGMAQDNVRERLLLYFDAEANLSIQRGNDYYQVHIVLPYRELNNEQTVAPVFS</sequence>
<name>A0AAU7FF03_9NEIS</name>
<evidence type="ECO:0000256" key="1">
    <source>
        <dbReference type="SAM" id="Phobius"/>
    </source>
</evidence>
<keyword evidence="1" id="KW-0812">Transmembrane</keyword>
<dbReference type="GO" id="GO:0000155">
    <property type="term" value="F:phosphorelay sensor kinase activity"/>
    <property type="evidence" value="ECO:0007669"/>
    <property type="project" value="InterPro"/>
</dbReference>
<gene>
    <name evidence="3" type="ORF">ABHF33_08405</name>
</gene>
<dbReference type="KEGG" id="cmav:ABHF33_08405"/>
<dbReference type="EMBL" id="CP157355">
    <property type="protein sequence ID" value="XBM02273.1"/>
    <property type="molecule type" value="Genomic_DNA"/>
</dbReference>
<keyword evidence="3" id="KW-0418">Kinase</keyword>
<keyword evidence="3" id="KW-0808">Transferase</keyword>
<keyword evidence="1" id="KW-1133">Transmembrane helix</keyword>
<dbReference type="Pfam" id="PF06580">
    <property type="entry name" value="His_kinase"/>
    <property type="match status" value="1"/>
</dbReference>
<protein>
    <submittedName>
        <fullName evidence="3">Histidine kinase</fullName>
    </submittedName>
</protein>
<dbReference type="SUPFAM" id="SSF55874">
    <property type="entry name" value="ATPase domain of HSP90 chaperone/DNA topoisomerase II/histidine kinase"/>
    <property type="match status" value="1"/>
</dbReference>
<keyword evidence="1" id="KW-0472">Membrane</keyword>
<accession>A0AAU7FF03</accession>
<dbReference type="AlphaFoldDB" id="A0AAU7FF03"/>
<dbReference type="RefSeq" id="WP_348946547.1">
    <property type="nucleotide sequence ID" value="NZ_CP157355.1"/>
</dbReference>
<dbReference type="Gene3D" id="3.30.565.10">
    <property type="entry name" value="Histidine kinase-like ATPase, C-terminal domain"/>
    <property type="match status" value="1"/>
</dbReference>
<dbReference type="GO" id="GO:0016020">
    <property type="term" value="C:membrane"/>
    <property type="evidence" value="ECO:0007669"/>
    <property type="project" value="InterPro"/>
</dbReference>
<organism evidence="3">
    <name type="scientific">Chitinibacter mangrovi</name>
    <dbReference type="NCBI Taxonomy" id="3153927"/>
    <lineage>
        <taxon>Bacteria</taxon>
        <taxon>Pseudomonadati</taxon>
        <taxon>Pseudomonadota</taxon>
        <taxon>Betaproteobacteria</taxon>
        <taxon>Neisseriales</taxon>
        <taxon>Chitinibacteraceae</taxon>
        <taxon>Chitinibacter</taxon>
    </lineage>
</organism>
<evidence type="ECO:0000313" key="3">
    <source>
        <dbReference type="EMBL" id="XBM02273.1"/>
    </source>
</evidence>
<feature type="transmembrane region" description="Helical" evidence="1">
    <location>
        <begin position="51"/>
        <end position="71"/>
    </location>
</feature>
<dbReference type="PANTHER" id="PTHR34220:SF7">
    <property type="entry name" value="SENSOR HISTIDINE KINASE YPDA"/>
    <property type="match status" value="1"/>
</dbReference>
<evidence type="ECO:0000259" key="2">
    <source>
        <dbReference type="Pfam" id="PF06580"/>
    </source>
</evidence>
<dbReference type="InterPro" id="IPR010559">
    <property type="entry name" value="Sig_transdc_His_kin_internal"/>
</dbReference>
<feature type="transmembrane region" description="Helical" evidence="1">
    <location>
        <begin position="20"/>
        <end position="39"/>
    </location>
</feature>
<reference evidence="3" key="1">
    <citation type="submission" date="2024-05" db="EMBL/GenBank/DDBJ databases">
        <authorList>
            <person name="Yang L."/>
            <person name="Pan L."/>
        </authorList>
    </citation>
    <scope>NUCLEOTIDE SEQUENCE</scope>
    <source>
        <strain evidence="3">FCG-7</strain>
    </source>
</reference>